<protein>
    <recommendedName>
        <fullName evidence="11">Transferase</fullName>
    </recommendedName>
</protein>
<feature type="transmembrane region" description="Helical" evidence="8">
    <location>
        <begin position="307"/>
        <end position="325"/>
    </location>
</feature>
<proteinExistence type="inferred from homology"/>
<comment type="subcellular location">
    <subcellularLocation>
        <location evidence="1">Cell membrane</location>
        <topology evidence="1">Multi-pass membrane protein</topology>
    </subcellularLocation>
</comment>
<feature type="transmembrane region" description="Helical" evidence="8">
    <location>
        <begin position="234"/>
        <end position="255"/>
    </location>
</feature>
<dbReference type="EMBL" id="CP029042">
    <property type="protein sequence ID" value="AZS76082.1"/>
    <property type="molecule type" value="Genomic_DNA"/>
</dbReference>
<evidence type="ECO:0000256" key="5">
    <source>
        <dbReference type="ARBA" id="ARBA00022989"/>
    </source>
</evidence>
<keyword evidence="6 8" id="KW-0472">Membrane</keyword>
<keyword evidence="5 8" id="KW-1133">Transmembrane helix</keyword>
<sequence>MSMVLALDAEAVDLEVYRAGGEAALAGRDLYNAPVWYDFRFTYPPFAALLFTPLSLLSAATAKTLVVLLNTSLLVFIVARSWHPLGRPATRLLVPAVIAVSGASFVLESVHSNFNDGQINLLLVALVLADLTGRTDHPARGVGVGLAAALKLTPLIFVAYLIVTRKYRQAAVASACAAGTVAVSFLVVPAAATDYWLRGMFADLSRIHVDPASRHNQSLRGLLLKNGVPETPALWLWLALGAVVGVAVLMLATWATRRGEQLLALSLCGLCAAAVSPWSWGHHWVWLVPFGVFLTGVVGRPGRRGRWLPTAVLVAGTLPGVLALADPMDDDAVPVLTDGPLAFVLANLYVFIFITILVAAAVDLRSQRTLSAGTRRREKLPKDG</sequence>
<evidence type="ECO:0000313" key="9">
    <source>
        <dbReference type="EMBL" id="AZS76082.1"/>
    </source>
</evidence>
<keyword evidence="4 8" id="KW-0812">Transmembrane</keyword>
<evidence type="ECO:0000256" key="1">
    <source>
        <dbReference type="ARBA" id="ARBA00004651"/>
    </source>
</evidence>
<evidence type="ECO:0000256" key="2">
    <source>
        <dbReference type="ARBA" id="ARBA00022475"/>
    </source>
</evidence>
<organism evidence="9 10">
    <name type="scientific">Streptomyces lydicus</name>
    <dbReference type="NCBI Taxonomy" id="47763"/>
    <lineage>
        <taxon>Bacteria</taxon>
        <taxon>Bacillati</taxon>
        <taxon>Actinomycetota</taxon>
        <taxon>Actinomycetes</taxon>
        <taxon>Kitasatosporales</taxon>
        <taxon>Streptomycetaceae</taxon>
        <taxon>Streptomyces</taxon>
    </lineage>
</organism>
<feature type="transmembrane region" description="Helical" evidence="8">
    <location>
        <begin position="170"/>
        <end position="192"/>
    </location>
</feature>
<evidence type="ECO:0000313" key="10">
    <source>
        <dbReference type="Proteomes" id="UP000275579"/>
    </source>
</evidence>
<keyword evidence="3" id="KW-0808">Transferase</keyword>
<evidence type="ECO:0000256" key="6">
    <source>
        <dbReference type="ARBA" id="ARBA00023136"/>
    </source>
</evidence>
<evidence type="ECO:0000256" key="4">
    <source>
        <dbReference type="ARBA" id="ARBA00022692"/>
    </source>
</evidence>
<dbReference type="GO" id="GO:0005886">
    <property type="term" value="C:plasma membrane"/>
    <property type="evidence" value="ECO:0007669"/>
    <property type="project" value="UniProtKB-SubCell"/>
</dbReference>
<feature type="transmembrane region" description="Helical" evidence="8">
    <location>
        <begin position="262"/>
        <end position="278"/>
    </location>
</feature>
<comment type="similarity">
    <text evidence="7">Belongs to the glycosyltransferase 87 family.</text>
</comment>
<feature type="transmembrane region" description="Helical" evidence="8">
    <location>
        <begin position="341"/>
        <end position="362"/>
    </location>
</feature>
<feature type="transmembrane region" description="Helical" evidence="8">
    <location>
        <begin position="284"/>
        <end position="300"/>
    </location>
</feature>
<accession>A0A3Q9KCA4</accession>
<dbReference type="InterPro" id="IPR018584">
    <property type="entry name" value="GT87"/>
</dbReference>
<gene>
    <name evidence="9" type="ORF">DDE74_39165</name>
</gene>
<feature type="transmembrane region" description="Helical" evidence="8">
    <location>
        <begin position="89"/>
        <end position="107"/>
    </location>
</feature>
<evidence type="ECO:0000256" key="3">
    <source>
        <dbReference type="ARBA" id="ARBA00022679"/>
    </source>
</evidence>
<dbReference type="Proteomes" id="UP000275579">
    <property type="component" value="Chromosome"/>
</dbReference>
<dbReference type="AlphaFoldDB" id="A0A3Q9KCA4"/>
<dbReference type="GO" id="GO:0016758">
    <property type="term" value="F:hexosyltransferase activity"/>
    <property type="evidence" value="ECO:0007669"/>
    <property type="project" value="InterPro"/>
</dbReference>
<name>A0A3Q9KCA4_9ACTN</name>
<evidence type="ECO:0000256" key="8">
    <source>
        <dbReference type="SAM" id="Phobius"/>
    </source>
</evidence>
<dbReference type="Pfam" id="PF09594">
    <property type="entry name" value="GT87"/>
    <property type="match status" value="1"/>
</dbReference>
<feature type="transmembrane region" description="Helical" evidence="8">
    <location>
        <begin position="65"/>
        <end position="83"/>
    </location>
</feature>
<evidence type="ECO:0008006" key="11">
    <source>
        <dbReference type="Google" id="ProtNLM"/>
    </source>
</evidence>
<reference evidence="9 10" key="1">
    <citation type="submission" date="2018-04" db="EMBL/GenBank/DDBJ databases">
        <title>Complete genome sequences of Streptomyces lydicus strain WYEC and characterization of antagonistic properties of biological control agents.</title>
        <authorList>
            <person name="Mariita R.M."/>
            <person name="Sello J.K."/>
        </authorList>
    </citation>
    <scope>NUCLEOTIDE SEQUENCE [LARGE SCALE GENOMIC DNA]</scope>
    <source>
        <strain evidence="9 10">WYEC 108</strain>
    </source>
</reference>
<evidence type="ECO:0000256" key="7">
    <source>
        <dbReference type="ARBA" id="ARBA00024033"/>
    </source>
</evidence>
<keyword evidence="2" id="KW-1003">Cell membrane</keyword>
<feature type="transmembrane region" description="Helical" evidence="8">
    <location>
        <begin position="141"/>
        <end position="163"/>
    </location>
</feature>